<dbReference type="AlphaFoldDB" id="A0A183SA32"/>
<dbReference type="SUPFAM" id="SSF56672">
    <property type="entry name" value="DNA/RNA polymerases"/>
    <property type="match status" value="1"/>
</dbReference>
<dbReference type="PANTHER" id="PTHR47027">
    <property type="entry name" value="REVERSE TRANSCRIPTASE DOMAIN-CONTAINING PROTEIN"/>
    <property type="match status" value="1"/>
</dbReference>
<dbReference type="InterPro" id="IPR000477">
    <property type="entry name" value="RT_dom"/>
</dbReference>
<protein>
    <submittedName>
        <fullName evidence="4">Reverse transcriptase domain-containing protein</fullName>
    </submittedName>
</protein>
<dbReference type="PANTHER" id="PTHR47027:SF26">
    <property type="entry name" value="REVERSE TRANSCRIPTASE DOMAIN-CONTAINING PROTEIN"/>
    <property type="match status" value="1"/>
</dbReference>
<evidence type="ECO:0000259" key="1">
    <source>
        <dbReference type="PROSITE" id="PS50878"/>
    </source>
</evidence>
<evidence type="ECO:0000313" key="2">
    <source>
        <dbReference type="EMBL" id="VDL86887.1"/>
    </source>
</evidence>
<name>A0A183SA32_SCHSO</name>
<dbReference type="WBParaSite" id="SSLN_0000112601-mRNA-1">
    <property type="protein sequence ID" value="SSLN_0000112601-mRNA-1"/>
    <property type="gene ID" value="SSLN_0000112601"/>
</dbReference>
<reference evidence="4" key="1">
    <citation type="submission" date="2016-06" db="UniProtKB">
        <authorList>
            <consortium name="WormBaseParasite"/>
        </authorList>
    </citation>
    <scope>IDENTIFICATION</scope>
</reference>
<keyword evidence="3" id="KW-1185">Reference proteome</keyword>
<proteinExistence type="predicted"/>
<evidence type="ECO:0000313" key="3">
    <source>
        <dbReference type="Proteomes" id="UP000275846"/>
    </source>
</evidence>
<gene>
    <name evidence="2" type="ORF">SSLN_LOCUS1080</name>
</gene>
<accession>A0A183SA32</accession>
<reference evidence="2 3" key="2">
    <citation type="submission" date="2018-11" db="EMBL/GenBank/DDBJ databases">
        <authorList>
            <consortium name="Pathogen Informatics"/>
        </authorList>
    </citation>
    <scope>NUCLEOTIDE SEQUENCE [LARGE SCALE GENOMIC DNA]</scope>
    <source>
        <strain evidence="2 3">NST_G2</strain>
    </source>
</reference>
<dbReference type="Proteomes" id="UP000275846">
    <property type="component" value="Unassembled WGS sequence"/>
</dbReference>
<dbReference type="OrthoDB" id="6156040at2759"/>
<dbReference type="InterPro" id="IPR043502">
    <property type="entry name" value="DNA/RNA_pol_sf"/>
</dbReference>
<dbReference type="PROSITE" id="PS50878">
    <property type="entry name" value="RT_POL"/>
    <property type="match status" value="1"/>
</dbReference>
<sequence>MIFATCQLQEKGQEMRTHLYTTFVDLTKAFDMVYRDGLWKVMQKFGCPEQFTHMVHQLHDRMTARVTDNGMVSEAFTVTNGVKQGCVLAPTLFSPMFSAMLMDAYSDEQPGIRIAYRTDGHLLNSRHMKASTRVSTTTVNDWLFADDCALNTVTEEEMQRSMILFDAGCNDFGLTISTAKTVVMHQPPPSAEYIAPRINVNGAQLKKVETFAYLGCTLSHNTRIDDEVAQRISKDSQAFGRLQSSMRHRHDRQDVVLTKAIPGADGCTDHHLVISKMRLRLPPRMRPQSKRPKGKLNTALLNMPAHHLHFSNELANRLAGRRRGHLRRELLVSAEEHHPIHRPECPWPRTSSAPRLVKVKVEGGWFKFEDKGILEF</sequence>
<dbReference type="EMBL" id="UYSU01001455">
    <property type="protein sequence ID" value="VDL86887.1"/>
    <property type="molecule type" value="Genomic_DNA"/>
</dbReference>
<feature type="domain" description="Reverse transcriptase" evidence="1">
    <location>
        <begin position="1"/>
        <end position="218"/>
    </location>
</feature>
<dbReference type="Pfam" id="PF00078">
    <property type="entry name" value="RVT_1"/>
    <property type="match status" value="1"/>
</dbReference>
<evidence type="ECO:0000313" key="4">
    <source>
        <dbReference type="WBParaSite" id="SSLN_0000112601-mRNA-1"/>
    </source>
</evidence>
<organism evidence="4">
    <name type="scientific">Schistocephalus solidus</name>
    <name type="common">Tapeworm</name>
    <dbReference type="NCBI Taxonomy" id="70667"/>
    <lineage>
        <taxon>Eukaryota</taxon>
        <taxon>Metazoa</taxon>
        <taxon>Spiralia</taxon>
        <taxon>Lophotrochozoa</taxon>
        <taxon>Platyhelminthes</taxon>
        <taxon>Cestoda</taxon>
        <taxon>Eucestoda</taxon>
        <taxon>Diphyllobothriidea</taxon>
        <taxon>Diphyllobothriidae</taxon>
        <taxon>Schistocephalus</taxon>
    </lineage>
</organism>